<dbReference type="PANTHER" id="PTHR43371">
    <property type="entry name" value="VITAMIN B12-DEPENDENT RIBONUCLEOTIDE REDUCTASE"/>
    <property type="match status" value="1"/>
</dbReference>
<dbReference type="InterPro" id="IPR050862">
    <property type="entry name" value="RdRp_reductase_class-2"/>
</dbReference>
<dbReference type="GO" id="GO:0004519">
    <property type="term" value="F:endonuclease activity"/>
    <property type="evidence" value="ECO:0007669"/>
    <property type="project" value="InterPro"/>
</dbReference>
<dbReference type="SUPFAM" id="SSF51294">
    <property type="entry name" value="Hedgehog/intein (Hint) domain"/>
    <property type="match status" value="1"/>
</dbReference>
<dbReference type="Pfam" id="PF14528">
    <property type="entry name" value="LAGLIDADG_3"/>
    <property type="match status" value="1"/>
</dbReference>
<keyword evidence="10" id="KW-0560">Oxidoreductase</keyword>
<dbReference type="PROSITE" id="PS50817">
    <property type="entry name" value="INTEIN_N_TER"/>
    <property type="match status" value="1"/>
</dbReference>
<dbReference type="Gene3D" id="3.20.70.20">
    <property type="match status" value="2"/>
</dbReference>
<evidence type="ECO:0000256" key="14">
    <source>
        <dbReference type="ARBA" id="ARBA00047754"/>
    </source>
</evidence>
<dbReference type="SMART" id="SM00305">
    <property type="entry name" value="HintC"/>
    <property type="match status" value="1"/>
</dbReference>
<dbReference type="PROSITE" id="PS50818">
    <property type="entry name" value="INTEIN_C_TER"/>
    <property type="match status" value="1"/>
</dbReference>
<dbReference type="Gene3D" id="2.170.16.10">
    <property type="entry name" value="Hedgehog/Intein (Hint) domain"/>
    <property type="match status" value="1"/>
</dbReference>
<dbReference type="PROSITE" id="PS50819">
    <property type="entry name" value="INTEIN_ENDONUCLEASE"/>
    <property type="match status" value="1"/>
</dbReference>
<comment type="function">
    <text evidence="12">Catalyzes the reduction of ribonucleotides to deoxyribonucleotides. May function to provide a pool of deoxyribonucleotide precursors for DNA repair during oxygen limitation and/or for immediate growth after restoration of oxygen.</text>
</comment>
<dbReference type="InterPro" id="IPR003587">
    <property type="entry name" value="Hint_dom_N"/>
</dbReference>
<reference evidence="17 18" key="1">
    <citation type="submission" date="2019-01" db="EMBL/GenBank/DDBJ databases">
        <title>Ktedonosporobacter rubrisoli SCAWS-G2.</title>
        <authorList>
            <person name="Huang Y."/>
            <person name="Yan B."/>
        </authorList>
    </citation>
    <scope>NUCLEOTIDE SEQUENCE [LARGE SCALE GENOMIC DNA]</scope>
    <source>
        <strain evidence="17 18">SCAWS-G2</strain>
    </source>
</reference>
<dbReference type="GO" id="GO:0004748">
    <property type="term" value="F:ribonucleoside-diphosphate reductase activity, thioredoxin disulfide as acceptor"/>
    <property type="evidence" value="ECO:0007669"/>
    <property type="project" value="UniProtKB-EC"/>
</dbReference>
<dbReference type="Pfam" id="PF02867">
    <property type="entry name" value="Ribonuc_red_lgC"/>
    <property type="match status" value="1"/>
</dbReference>
<evidence type="ECO:0000256" key="7">
    <source>
        <dbReference type="ARBA" id="ARBA00022741"/>
    </source>
</evidence>
<feature type="domain" description="DOD-type homing endonuclease" evidence="16">
    <location>
        <begin position="250"/>
        <end position="396"/>
    </location>
</feature>
<dbReference type="NCBIfam" id="TIGR01443">
    <property type="entry name" value="intein_Cterm"/>
    <property type="match status" value="1"/>
</dbReference>
<evidence type="ECO:0000256" key="12">
    <source>
        <dbReference type="ARBA" id="ARBA00025437"/>
    </source>
</evidence>
<sequence>MLAGGGLYTSNSRRGALMLMLDDTHPDIEEFITVKRTPGKIEHANLSVCISDAFMQAVKDDTDWNLTWQGEVKKTIRARKLWDLICTSAWESAEPGMVFIDRYNKESNTWYYETIRCVNPCVTGDTLIYTDNGLIPAKELAEQGTPITVVSPDIKVQEMALAGHTGSETTVKVAPTSSLRQASHVFSTGIKPVYRLQTKEGYTVRLTRDHKVLTNNGWKEAGELVANDKIVMLATEGGFGKSGNTDLGQVLGWLIGDGYINTKRQGSVVLSFFGAEQALATHFAEAVNRLVTNPEVNQRLREYPVGIIEITARNETRVESTRLLHLIDPELRESKLQVPISVLRGSQEMQQGFLSALFTADGSVQGNLTKGISVRLTSISQTLLEDVQRLLLNFGIASRIYKNRRDQGIRNLPDGKGSTSAYTCQAYHDLTISKDNLFRFAQRIGFLTAEKQRKLEDFLTKYKYGPNHESFFATFEKLIPDGEEPVYDLTEHEMHLFVGNGLLLHNCGEQGLPPYGVCNLGAINLSAFVKNGKMDWERLAQVSKIAMRFLDNVIDSTEYFIEDNREAQLGTRRTGLGTMGLADALIKMKIAYGTEASLPTIERIYTTIRDAAYEASTDIAAEKGSFPRFERDKYMQGKFIKRLPKHLQEKIRKQGIRNAVLLTQAPTGTTSLLAGVSSGIEPVYDFAMIRRDRTGEHILYHPLLQEWRDKHSNEPTPEYFVSSKDLTPEEHVRVQAMVQRYTDSSISKTVNAPNNHTVEQVETLYRLAYEMGCKGITYYRDGSRDAVLTRVEDEKKASEKTAEAQAAQVPMLEPVTSIQHGIKERPPVVQGYTRQVRAPEGKINITVNSDEQGPFEVFVNLGKAGSDIAALSEALGRLISLNLQLLSPLSQVDRMKVISEQLRGIGGSRSVGFGVQQVRSLPDGVARALELHLESLEVQTASEEEQAANHNGNGNHHSNGDEEPHDPPFDPASLSNLTVTGNLCPQCGCNTMVYEEGCRKCYSCGHSEC</sequence>
<dbReference type="SUPFAM" id="SSF55608">
    <property type="entry name" value="Homing endonucleases"/>
    <property type="match status" value="1"/>
</dbReference>
<dbReference type="InterPro" id="IPR027434">
    <property type="entry name" value="Homing_endonucl"/>
</dbReference>
<dbReference type="EMBL" id="CP035758">
    <property type="protein sequence ID" value="QBD83767.1"/>
    <property type="molecule type" value="Genomic_DNA"/>
</dbReference>
<dbReference type="AlphaFoldDB" id="A0A4P6K5V6"/>
<dbReference type="GO" id="GO:0071897">
    <property type="term" value="P:DNA biosynthetic process"/>
    <property type="evidence" value="ECO:0007669"/>
    <property type="project" value="UniProtKB-KW"/>
</dbReference>
<dbReference type="PRINTS" id="PR00379">
    <property type="entry name" value="INTEIN"/>
</dbReference>
<feature type="compositionally biased region" description="Basic and acidic residues" evidence="15">
    <location>
        <begin position="958"/>
        <end position="968"/>
    </location>
</feature>
<evidence type="ECO:0000256" key="10">
    <source>
        <dbReference type="ARBA" id="ARBA00023002"/>
    </source>
</evidence>
<accession>A0A4P6K5V6</accession>
<evidence type="ECO:0000256" key="8">
    <source>
        <dbReference type="ARBA" id="ARBA00022813"/>
    </source>
</evidence>
<keyword evidence="9" id="KW-0651">Protein splicing</keyword>
<name>A0A4P6K5V6_KTERU</name>
<evidence type="ECO:0000256" key="4">
    <source>
        <dbReference type="ARBA" id="ARBA00014409"/>
    </source>
</evidence>
<dbReference type="InterPro" id="IPR003586">
    <property type="entry name" value="Hint_dom_C"/>
</dbReference>
<dbReference type="SMART" id="SM00306">
    <property type="entry name" value="HintN"/>
    <property type="match status" value="1"/>
</dbReference>
<evidence type="ECO:0000313" key="17">
    <source>
        <dbReference type="EMBL" id="QBD83767.1"/>
    </source>
</evidence>
<dbReference type="SUPFAM" id="SSF51998">
    <property type="entry name" value="PFL-like glycyl radical enzymes"/>
    <property type="match status" value="1"/>
</dbReference>
<keyword evidence="18" id="KW-1185">Reference proteome</keyword>
<evidence type="ECO:0000256" key="6">
    <source>
        <dbReference type="ARBA" id="ARBA00022634"/>
    </source>
</evidence>
<comment type="similarity">
    <text evidence="2">Belongs to the ribonucleoside diphosphate reductase class-2 family.</text>
</comment>
<dbReference type="Pfam" id="PF14890">
    <property type="entry name" value="Intein_splicing"/>
    <property type="match status" value="1"/>
</dbReference>
<evidence type="ECO:0000256" key="3">
    <source>
        <dbReference type="ARBA" id="ARBA00012274"/>
    </source>
</evidence>
<dbReference type="KEGG" id="kbs:EPA93_43545"/>
<evidence type="ECO:0000259" key="16">
    <source>
        <dbReference type="PROSITE" id="PS50819"/>
    </source>
</evidence>
<evidence type="ECO:0000256" key="9">
    <source>
        <dbReference type="ARBA" id="ARBA00023000"/>
    </source>
</evidence>
<evidence type="ECO:0000256" key="13">
    <source>
        <dbReference type="ARBA" id="ARBA00033050"/>
    </source>
</evidence>
<protein>
    <recommendedName>
        <fullName evidence="4">Vitamin B12-dependent ribonucleotide reductase</fullName>
        <ecNumber evidence="3">1.17.4.1</ecNumber>
    </recommendedName>
    <alternativeName>
        <fullName evidence="13">Ribonucleoside-diphosphate reductase NrdJ</fullName>
    </alternativeName>
</protein>
<dbReference type="InterPro" id="IPR000788">
    <property type="entry name" value="RNR_lg_C"/>
</dbReference>
<dbReference type="InterPro" id="IPR004860">
    <property type="entry name" value="LAGLIDADG_dom"/>
</dbReference>
<keyword evidence="6" id="KW-0237">DNA synthesis</keyword>
<dbReference type="GO" id="GO:0031419">
    <property type="term" value="F:cobalamin binding"/>
    <property type="evidence" value="ECO:0007669"/>
    <property type="project" value="UniProtKB-KW"/>
</dbReference>
<organism evidence="17 18">
    <name type="scientific">Ktedonosporobacter rubrisoli</name>
    <dbReference type="NCBI Taxonomy" id="2509675"/>
    <lineage>
        <taxon>Bacteria</taxon>
        <taxon>Bacillati</taxon>
        <taxon>Chloroflexota</taxon>
        <taxon>Ktedonobacteria</taxon>
        <taxon>Ktedonobacterales</taxon>
        <taxon>Ktedonosporobacteraceae</taxon>
        <taxon>Ktedonosporobacter</taxon>
    </lineage>
</organism>
<evidence type="ECO:0000313" key="18">
    <source>
        <dbReference type="Proteomes" id="UP000290365"/>
    </source>
</evidence>
<comment type="catalytic activity">
    <reaction evidence="14">
        <text>a 2'-deoxyribonucleoside 5'-diphosphate + [thioredoxin]-disulfide + H2O = a ribonucleoside 5'-diphosphate + [thioredoxin]-dithiol</text>
        <dbReference type="Rhea" id="RHEA:23252"/>
        <dbReference type="Rhea" id="RHEA-COMP:10698"/>
        <dbReference type="Rhea" id="RHEA-COMP:10700"/>
        <dbReference type="ChEBI" id="CHEBI:15377"/>
        <dbReference type="ChEBI" id="CHEBI:29950"/>
        <dbReference type="ChEBI" id="CHEBI:50058"/>
        <dbReference type="ChEBI" id="CHEBI:57930"/>
        <dbReference type="ChEBI" id="CHEBI:73316"/>
        <dbReference type="EC" id="1.17.4.1"/>
    </reaction>
</comment>
<keyword evidence="5" id="KW-0846">Cobalamin</keyword>
<dbReference type="InterPro" id="IPR030934">
    <property type="entry name" value="Intein_C"/>
</dbReference>
<dbReference type="OrthoDB" id="9762933at2"/>
<dbReference type="EC" id="1.17.4.1" evidence="3"/>
<keyword evidence="11" id="KW-0170">Cobalt</keyword>
<proteinExistence type="inferred from homology"/>
<keyword evidence="7" id="KW-0547">Nucleotide-binding</keyword>
<dbReference type="PANTHER" id="PTHR43371:SF1">
    <property type="entry name" value="RIBONUCLEOSIDE-DIPHOSPHATE REDUCTASE"/>
    <property type="match status" value="1"/>
</dbReference>
<dbReference type="InterPro" id="IPR006142">
    <property type="entry name" value="INTEIN"/>
</dbReference>
<evidence type="ECO:0000256" key="2">
    <source>
        <dbReference type="ARBA" id="ARBA00007405"/>
    </source>
</evidence>
<dbReference type="GO" id="GO:0000166">
    <property type="term" value="F:nucleotide binding"/>
    <property type="evidence" value="ECO:0007669"/>
    <property type="project" value="UniProtKB-KW"/>
</dbReference>
<keyword evidence="8" id="KW-0068">Autocatalytic cleavage</keyword>
<dbReference type="InterPro" id="IPR024434">
    <property type="entry name" value="TSCPD_dom"/>
</dbReference>
<evidence type="ECO:0000256" key="15">
    <source>
        <dbReference type="SAM" id="MobiDB-lite"/>
    </source>
</evidence>
<comment type="cofactor">
    <cofactor evidence="1">
        <name>adenosylcob(III)alamin</name>
        <dbReference type="ChEBI" id="CHEBI:18408"/>
    </cofactor>
</comment>
<dbReference type="Pfam" id="PF12637">
    <property type="entry name" value="TSCPD"/>
    <property type="match status" value="1"/>
</dbReference>
<gene>
    <name evidence="17" type="ORF">EPA93_43545</name>
</gene>
<evidence type="ECO:0000256" key="11">
    <source>
        <dbReference type="ARBA" id="ARBA00023285"/>
    </source>
</evidence>
<dbReference type="InterPro" id="IPR004042">
    <property type="entry name" value="Intein_endonuc_central"/>
</dbReference>
<evidence type="ECO:0000256" key="1">
    <source>
        <dbReference type="ARBA" id="ARBA00001922"/>
    </source>
</evidence>
<dbReference type="NCBIfam" id="TIGR01445">
    <property type="entry name" value="intein_Nterm"/>
    <property type="match status" value="1"/>
</dbReference>
<dbReference type="Proteomes" id="UP000290365">
    <property type="component" value="Chromosome"/>
</dbReference>
<evidence type="ECO:0000256" key="5">
    <source>
        <dbReference type="ARBA" id="ARBA00022628"/>
    </source>
</evidence>
<feature type="region of interest" description="Disordered" evidence="15">
    <location>
        <begin position="940"/>
        <end position="974"/>
    </location>
</feature>
<dbReference type="Gene3D" id="3.10.28.10">
    <property type="entry name" value="Homing endonucleases"/>
    <property type="match status" value="1"/>
</dbReference>
<dbReference type="CDD" id="cd00081">
    <property type="entry name" value="Hint"/>
    <property type="match status" value="1"/>
</dbReference>
<dbReference type="InterPro" id="IPR036844">
    <property type="entry name" value="Hint_dom_sf"/>
</dbReference>
<dbReference type="InterPro" id="IPR006141">
    <property type="entry name" value="Intein_N"/>
</dbReference>
<dbReference type="GO" id="GO:0016539">
    <property type="term" value="P:intein-mediated protein splicing"/>
    <property type="evidence" value="ECO:0007669"/>
    <property type="project" value="InterPro"/>
</dbReference>